<dbReference type="InterPro" id="IPR011992">
    <property type="entry name" value="EF-hand-dom_pair"/>
</dbReference>
<dbReference type="Proteomes" id="UP000829196">
    <property type="component" value="Unassembled WGS sequence"/>
</dbReference>
<dbReference type="SMR" id="A0A8T3CAX4"/>
<dbReference type="EMBL" id="JAGYWB010000001">
    <property type="protein sequence ID" value="KAI0530816.1"/>
    <property type="molecule type" value="Genomic_DNA"/>
</dbReference>
<feature type="transmembrane region" description="Helical" evidence="1">
    <location>
        <begin position="455"/>
        <end position="473"/>
    </location>
</feature>
<keyword evidence="1" id="KW-0812">Transmembrane</keyword>
<name>A0A8T3CAX4_DENNO</name>
<dbReference type="Gene3D" id="1.10.238.10">
    <property type="entry name" value="EF-hand"/>
    <property type="match status" value="1"/>
</dbReference>
<evidence type="ECO:0000313" key="4">
    <source>
        <dbReference type="Proteomes" id="UP000829196"/>
    </source>
</evidence>
<evidence type="ECO:0000313" key="3">
    <source>
        <dbReference type="EMBL" id="KAI0530816.1"/>
    </source>
</evidence>
<keyword evidence="1" id="KW-1133">Transmembrane helix</keyword>
<gene>
    <name evidence="3" type="ORF">KFK09_000364</name>
</gene>
<dbReference type="AlphaFoldDB" id="A0A8T3CAX4"/>
<dbReference type="GO" id="GO:0005509">
    <property type="term" value="F:calcium ion binding"/>
    <property type="evidence" value="ECO:0007669"/>
    <property type="project" value="InterPro"/>
</dbReference>
<dbReference type="PANTHER" id="PTHR47481">
    <property type="match status" value="1"/>
</dbReference>
<keyword evidence="1" id="KW-0472">Membrane</keyword>
<keyword evidence="4" id="KW-1185">Reference proteome</keyword>
<feature type="domain" description="EF-hand" evidence="2">
    <location>
        <begin position="487"/>
        <end position="517"/>
    </location>
</feature>
<dbReference type="PROSITE" id="PS50222">
    <property type="entry name" value="EF_HAND_2"/>
    <property type="match status" value="1"/>
</dbReference>
<dbReference type="PANTHER" id="PTHR47481:SF21">
    <property type="entry name" value="BASIC-LEUCINE ZIPPER TRANSCRIPTION FACTOR Q-RELATED"/>
    <property type="match status" value="1"/>
</dbReference>
<proteinExistence type="predicted"/>
<comment type="caution">
    <text evidence="3">The sequence shown here is derived from an EMBL/GenBank/DDBJ whole genome shotgun (WGS) entry which is preliminary data.</text>
</comment>
<dbReference type="OrthoDB" id="693186at2759"/>
<evidence type="ECO:0000256" key="1">
    <source>
        <dbReference type="SAM" id="Phobius"/>
    </source>
</evidence>
<reference evidence="3" key="1">
    <citation type="journal article" date="2022" name="Front. Genet.">
        <title>Chromosome-Scale Assembly of the Dendrobium nobile Genome Provides Insights Into the Molecular Mechanism of the Biosynthesis of the Medicinal Active Ingredient of Dendrobium.</title>
        <authorList>
            <person name="Xu Q."/>
            <person name="Niu S.-C."/>
            <person name="Li K.-L."/>
            <person name="Zheng P.-J."/>
            <person name="Zhang X.-J."/>
            <person name="Jia Y."/>
            <person name="Liu Y."/>
            <person name="Niu Y.-X."/>
            <person name="Yu L.-H."/>
            <person name="Chen D.-F."/>
            <person name="Zhang G.-Q."/>
        </authorList>
    </citation>
    <scope>NUCLEOTIDE SEQUENCE</scope>
    <source>
        <tissue evidence="3">Leaf</tissue>
    </source>
</reference>
<evidence type="ECO:0000259" key="2">
    <source>
        <dbReference type="PROSITE" id="PS50222"/>
    </source>
</evidence>
<accession>A0A8T3CAX4</accession>
<dbReference type="SUPFAM" id="SSF47473">
    <property type="entry name" value="EF-hand"/>
    <property type="match status" value="1"/>
</dbReference>
<organism evidence="3 4">
    <name type="scientific">Dendrobium nobile</name>
    <name type="common">Orchid</name>
    <dbReference type="NCBI Taxonomy" id="94219"/>
    <lineage>
        <taxon>Eukaryota</taxon>
        <taxon>Viridiplantae</taxon>
        <taxon>Streptophyta</taxon>
        <taxon>Embryophyta</taxon>
        <taxon>Tracheophyta</taxon>
        <taxon>Spermatophyta</taxon>
        <taxon>Magnoliopsida</taxon>
        <taxon>Liliopsida</taxon>
        <taxon>Asparagales</taxon>
        <taxon>Orchidaceae</taxon>
        <taxon>Epidendroideae</taxon>
        <taxon>Malaxideae</taxon>
        <taxon>Dendrobiinae</taxon>
        <taxon>Dendrobium</taxon>
    </lineage>
</organism>
<protein>
    <recommendedName>
        <fullName evidence="2">EF-hand domain-containing protein</fullName>
    </recommendedName>
</protein>
<dbReference type="Pfam" id="PF14223">
    <property type="entry name" value="Retrotran_gag_2"/>
    <property type="match status" value="1"/>
</dbReference>
<dbReference type="InterPro" id="IPR002048">
    <property type="entry name" value="EF_hand_dom"/>
</dbReference>
<sequence>MTAKPFLVQNLHASYSMPQVMLNNYYKRVYSFLRYHLFSWRHSGERKRCERDGYPLAEAGCTLRVSGDTPSSLPADPHKFGRHIDRLSSAETLYCLSLLLLLLLLHPKPSKLPQVPIPLLLRVLIPVSHDRGFSRGESLARSLDWRSKSEVTKLLKANGFADFIDATISPPPRLQQTSNGQTITNPSYTEWVLIDQNLAAALCSTITLAILPFVLNLDSSAEIWTTIERRLQSSNRSRVIQLKNELHNIFMKQNSMAEYLNEVKTLVDKIAAVGAMIDKEYIILYTLNGLSPTYQSFKSTIRTMVQPLSFDDLYAFLISEEININTEATRQQKTADQNIAMYSIRGRGSSLFTFSSFSLKKMLLEDSNVIAPVLDSFTALNLDEQLQDYFPSFVSLYEYLPTCKEKQARNFVIHQYKLLFVEFKDTYSRQEISVFLWFALFGWWFRFFILATWVLPSAALLIRIFAYSFAIKAKDCSKRIKMFIYLLKRMFSNLDTEKSGSITYEELKTGLAWLGSKLSKK</sequence>